<dbReference type="PROSITE" id="PS51012">
    <property type="entry name" value="ABC_TM2"/>
    <property type="match status" value="1"/>
</dbReference>
<keyword evidence="7 9" id="KW-1133">Transmembrane helix</keyword>
<evidence type="ECO:0000256" key="3">
    <source>
        <dbReference type="ARBA" id="ARBA00022448"/>
    </source>
</evidence>
<dbReference type="InterPro" id="IPR047817">
    <property type="entry name" value="ABC2_TM_bact-type"/>
</dbReference>
<keyword evidence="6 9" id="KW-0812">Transmembrane</keyword>
<evidence type="ECO:0000313" key="11">
    <source>
        <dbReference type="EMBL" id="PJE67795.1"/>
    </source>
</evidence>
<keyword evidence="8 9" id="KW-0472">Membrane</keyword>
<dbReference type="PANTHER" id="PTHR30413:SF8">
    <property type="entry name" value="TRANSPORT PERMEASE PROTEIN"/>
    <property type="match status" value="1"/>
</dbReference>
<proteinExistence type="inferred from homology"/>
<comment type="caution">
    <text evidence="11">The sequence shown here is derived from an EMBL/GenBank/DDBJ whole genome shotgun (WGS) entry which is preliminary data.</text>
</comment>
<dbReference type="GO" id="GO:0140359">
    <property type="term" value="F:ABC-type transporter activity"/>
    <property type="evidence" value="ECO:0007669"/>
    <property type="project" value="InterPro"/>
</dbReference>
<dbReference type="InterPro" id="IPR000412">
    <property type="entry name" value="ABC_2_transport"/>
</dbReference>
<feature type="transmembrane region" description="Helical" evidence="9">
    <location>
        <begin position="102"/>
        <end position="128"/>
    </location>
</feature>
<feature type="transmembrane region" description="Helical" evidence="9">
    <location>
        <begin position="228"/>
        <end position="246"/>
    </location>
</feature>
<reference evidence="12" key="1">
    <citation type="submission" date="2017-09" db="EMBL/GenBank/DDBJ databases">
        <title>Depth-based differentiation of microbial function through sediment-hosted aquifers and enrichment of novel symbionts in the deep terrestrial subsurface.</title>
        <authorList>
            <person name="Probst A.J."/>
            <person name="Ladd B."/>
            <person name="Jarett J.K."/>
            <person name="Geller-Mcgrath D.E."/>
            <person name="Sieber C.M.K."/>
            <person name="Emerson J.B."/>
            <person name="Anantharaman K."/>
            <person name="Thomas B.C."/>
            <person name="Malmstrom R."/>
            <person name="Stieglmeier M."/>
            <person name="Klingl A."/>
            <person name="Woyke T."/>
            <person name="Ryan C.M."/>
            <person name="Banfield J.F."/>
        </authorList>
    </citation>
    <scope>NUCLEOTIDE SEQUENCE [LARGE SCALE GENOMIC DNA]</scope>
</reference>
<evidence type="ECO:0000256" key="7">
    <source>
        <dbReference type="ARBA" id="ARBA00022989"/>
    </source>
</evidence>
<name>A0A2M8L4D0_9BACT</name>
<comment type="subcellular location">
    <subcellularLocation>
        <location evidence="1">Cell inner membrane</location>
        <topology evidence="1">Multi-pass membrane protein</topology>
    </subcellularLocation>
    <subcellularLocation>
        <location evidence="9">Cell membrane</location>
        <topology evidence="9">Multi-pass membrane protein</topology>
    </subcellularLocation>
</comment>
<evidence type="ECO:0000256" key="1">
    <source>
        <dbReference type="ARBA" id="ARBA00004429"/>
    </source>
</evidence>
<gene>
    <name evidence="11" type="ORF">COU95_00405</name>
</gene>
<dbReference type="Pfam" id="PF01061">
    <property type="entry name" value="ABC2_membrane"/>
    <property type="match status" value="1"/>
</dbReference>
<evidence type="ECO:0000256" key="8">
    <source>
        <dbReference type="ARBA" id="ARBA00023136"/>
    </source>
</evidence>
<sequence length="257" mass="30180">MKKIKYYLELVNNFTKRDLKVRYSSSILGFLWIFFYPISMTVIASLVFSIVFKSTIEKVPYFLFAMIGLISWNFFMQTVLVSTRTLVWNRELIDNTNFPKDALIIATSFSKTVDFGLNMAVFLVAFFLSQHQSLPPKVLLIFLTITTAQFLFQTGISFLTSSLNIYFRDVQNGIDIFLQVLFYLTPVVYPITLIPQKFSFIFSLNPLTQIIEMYREIFFKQVINWQKLIFIWLISASFFIIGYKVFKRLEKNFADVI</sequence>
<comment type="similarity">
    <text evidence="2 9">Belongs to the ABC-2 integral membrane protein family.</text>
</comment>
<keyword evidence="4 9" id="KW-1003">Cell membrane</keyword>
<keyword evidence="5" id="KW-0997">Cell inner membrane</keyword>
<evidence type="ECO:0000256" key="2">
    <source>
        <dbReference type="ARBA" id="ARBA00007783"/>
    </source>
</evidence>
<comment type="caution">
    <text evidence="9">Lacks conserved residue(s) required for the propagation of feature annotation.</text>
</comment>
<feature type="transmembrane region" description="Helical" evidence="9">
    <location>
        <begin position="140"/>
        <end position="167"/>
    </location>
</feature>
<dbReference type="GO" id="GO:0043190">
    <property type="term" value="C:ATP-binding cassette (ABC) transporter complex"/>
    <property type="evidence" value="ECO:0007669"/>
    <property type="project" value="InterPro"/>
</dbReference>
<dbReference type="PANTHER" id="PTHR30413">
    <property type="entry name" value="INNER MEMBRANE TRANSPORT PERMEASE"/>
    <property type="match status" value="1"/>
</dbReference>
<protein>
    <recommendedName>
        <fullName evidence="9">Transport permease protein</fullName>
    </recommendedName>
</protein>
<evidence type="ECO:0000256" key="4">
    <source>
        <dbReference type="ARBA" id="ARBA00022475"/>
    </source>
</evidence>
<feature type="transmembrane region" description="Helical" evidence="9">
    <location>
        <begin position="59"/>
        <end position="82"/>
    </location>
</feature>
<evidence type="ECO:0000256" key="6">
    <source>
        <dbReference type="ARBA" id="ARBA00022692"/>
    </source>
</evidence>
<evidence type="ECO:0000313" key="12">
    <source>
        <dbReference type="Proteomes" id="UP000231474"/>
    </source>
</evidence>
<organism evidence="11 12">
    <name type="scientific">Candidatus Shapirobacteria bacterium CG10_big_fil_rev_8_21_14_0_10_40_9</name>
    <dbReference type="NCBI Taxonomy" id="1974888"/>
    <lineage>
        <taxon>Bacteria</taxon>
        <taxon>Candidatus Shapironibacteriota</taxon>
    </lineage>
</organism>
<feature type="transmembrane region" description="Helical" evidence="9">
    <location>
        <begin position="27"/>
        <end position="52"/>
    </location>
</feature>
<dbReference type="PRINTS" id="PR00164">
    <property type="entry name" value="ABC2TRNSPORT"/>
</dbReference>
<evidence type="ECO:0000256" key="5">
    <source>
        <dbReference type="ARBA" id="ARBA00022519"/>
    </source>
</evidence>
<feature type="domain" description="ABC transmembrane type-2" evidence="10">
    <location>
        <begin position="28"/>
        <end position="249"/>
    </location>
</feature>
<keyword evidence="3 9" id="KW-0813">Transport</keyword>
<dbReference type="EMBL" id="PFEK01000007">
    <property type="protein sequence ID" value="PJE67795.1"/>
    <property type="molecule type" value="Genomic_DNA"/>
</dbReference>
<accession>A0A2M8L4D0</accession>
<evidence type="ECO:0000256" key="9">
    <source>
        <dbReference type="RuleBase" id="RU361157"/>
    </source>
</evidence>
<evidence type="ECO:0000259" key="10">
    <source>
        <dbReference type="PROSITE" id="PS51012"/>
    </source>
</evidence>
<dbReference type="GO" id="GO:0015920">
    <property type="term" value="P:lipopolysaccharide transport"/>
    <property type="evidence" value="ECO:0007669"/>
    <property type="project" value="TreeGrafter"/>
</dbReference>
<dbReference type="AlphaFoldDB" id="A0A2M8L4D0"/>
<dbReference type="Proteomes" id="UP000231474">
    <property type="component" value="Unassembled WGS sequence"/>
</dbReference>
<dbReference type="InterPro" id="IPR013525">
    <property type="entry name" value="ABC2_TM"/>
</dbReference>